<comment type="similarity">
    <text evidence="1">Belongs to the tubulin family.</text>
</comment>
<dbReference type="GO" id="GO:0005525">
    <property type="term" value="F:GTP binding"/>
    <property type="evidence" value="ECO:0007669"/>
    <property type="project" value="UniProtKB-KW"/>
</dbReference>
<dbReference type="GO" id="GO:0007017">
    <property type="term" value="P:microtubule-based process"/>
    <property type="evidence" value="ECO:0007669"/>
    <property type="project" value="InterPro"/>
</dbReference>
<evidence type="ECO:0000256" key="3">
    <source>
        <dbReference type="ARBA" id="ARBA00022741"/>
    </source>
</evidence>
<dbReference type="SUPFAM" id="SSF55307">
    <property type="entry name" value="Tubulin C-terminal domain-like"/>
    <property type="match status" value="1"/>
</dbReference>
<dbReference type="EMBL" id="CAJOBH010081659">
    <property type="protein sequence ID" value="CAF4520033.1"/>
    <property type="molecule type" value="Genomic_DNA"/>
</dbReference>
<accession>A0A8S2YDB4</accession>
<protein>
    <recommendedName>
        <fullName evidence="8">Gamma-tubulin</fullName>
    </recommendedName>
</protein>
<sequence length="73" mass="8129">LKFDLKVSTIMSGSTSTLRYPGYMNNDLISLISSLIPTPRLHFLISAYTPLTSDNTVGIRNKNKNLFLKIIGI</sequence>
<feature type="non-terminal residue" evidence="6">
    <location>
        <position position="1"/>
    </location>
</feature>
<proteinExistence type="inferred from homology"/>
<name>A0A8S2YDB4_9BILA</name>
<dbReference type="GO" id="GO:0005874">
    <property type="term" value="C:microtubule"/>
    <property type="evidence" value="ECO:0007669"/>
    <property type="project" value="UniProtKB-KW"/>
</dbReference>
<dbReference type="Proteomes" id="UP000681720">
    <property type="component" value="Unassembled WGS sequence"/>
</dbReference>
<gene>
    <name evidence="5" type="ORF">BYL167_LOCUS36870</name>
    <name evidence="6" type="ORF">GIL414_LOCUS36329</name>
</gene>
<dbReference type="Gene3D" id="3.40.50.1440">
    <property type="entry name" value="Tubulin/FtsZ, GTPase domain"/>
    <property type="match status" value="1"/>
</dbReference>
<keyword evidence="2" id="KW-0493">Microtubule</keyword>
<evidence type="ECO:0000313" key="6">
    <source>
        <dbReference type="EMBL" id="CAF4538848.1"/>
    </source>
</evidence>
<dbReference type="InterPro" id="IPR000217">
    <property type="entry name" value="Tubulin"/>
</dbReference>
<keyword evidence="3" id="KW-0547">Nucleotide-binding</keyword>
<comment type="caution">
    <text evidence="6">The sequence shown here is derived from an EMBL/GenBank/DDBJ whole genome shotgun (WGS) entry which is preliminary data.</text>
</comment>
<dbReference type="Proteomes" id="UP000681967">
    <property type="component" value="Unassembled WGS sequence"/>
</dbReference>
<evidence type="ECO:0000313" key="7">
    <source>
        <dbReference type="Proteomes" id="UP000681720"/>
    </source>
</evidence>
<dbReference type="InterPro" id="IPR008280">
    <property type="entry name" value="Tub_FtsZ_C"/>
</dbReference>
<evidence type="ECO:0008006" key="8">
    <source>
        <dbReference type="Google" id="ProtNLM"/>
    </source>
</evidence>
<evidence type="ECO:0000256" key="1">
    <source>
        <dbReference type="ARBA" id="ARBA00009636"/>
    </source>
</evidence>
<evidence type="ECO:0000256" key="4">
    <source>
        <dbReference type="ARBA" id="ARBA00023134"/>
    </source>
</evidence>
<reference evidence="6" key="1">
    <citation type="submission" date="2021-02" db="EMBL/GenBank/DDBJ databases">
        <authorList>
            <person name="Nowell W R."/>
        </authorList>
    </citation>
    <scope>NUCLEOTIDE SEQUENCE</scope>
</reference>
<dbReference type="PANTHER" id="PTHR11588">
    <property type="entry name" value="TUBULIN"/>
    <property type="match status" value="1"/>
</dbReference>
<evidence type="ECO:0000256" key="2">
    <source>
        <dbReference type="ARBA" id="ARBA00022701"/>
    </source>
</evidence>
<organism evidence="6 7">
    <name type="scientific">Rotaria magnacalcarata</name>
    <dbReference type="NCBI Taxonomy" id="392030"/>
    <lineage>
        <taxon>Eukaryota</taxon>
        <taxon>Metazoa</taxon>
        <taxon>Spiralia</taxon>
        <taxon>Gnathifera</taxon>
        <taxon>Rotifera</taxon>
        <taxon>Eurotatoria</taxon>
        <taxon>Bdelloidea</taxon>
        <taxon>Philodinida</taxon>
        <taxon>Philodinidae</taxon>
        <taxon>Rotaria</taxon>
    </lineage>
</organism>
<dbReference type="EMBL" id="CAJOBJ010090141">
    <property type="protein sequence ID" value="CAF4538848.1"/>
    <property type="molecule type" value="Genomic_DNA"/>
</dbReference>
<dbReference type="InterPro" id="IPR036525">
    <property type="entry name" value="Tubulin/FtsZ_GTPase_sf"/>
</dbReference>
<keyword evidence="4" id="KW-0342">GTP-binding</keyword>
<dbReference type="AlphaFoldDB" id="A0A8S2YDB4"/>
<evidence type="ECO:0000313" key="5">
    <source>
        <dbReference type="EMBL" id="CAF4520033.1"/>
    </source>
</evidence>